<organism evidence="3 4">
    <name type="scientific">Halobellus limi</name>
    <dbReference type="NCBI Taxonomy" id="699433"/>
    <lineage>
        <taxon>Archaea</taxon>
        <taxon>Methanobacteriati</taxon>
        <taxon>Methanobacteriota</taxon>
        <taxon>Stenosarchaea group</taxon>
        <taxon>Halobacteria</taxon>
        <taxon>Halobacteriales</taxon>
        <taxon>Haloferacaceae</taxon>
        <taxon>Halobellus</taxon>
    </lineage>
</organism>
<proteinExistence type="predicted"/>
<evidence type="ECO:0000313" key="2">
    <source>
        <dbReference type="EMBL" id="QCC46289.1"/>
    </source>
</evidence>
<dbReference type="EMBL" id="FNVN01000001">
    <property type="protein sequence ID" value="SEG05185.1"/>
    <property type="molecule type" value="Genomic_DNA"/>
</dbReference>
<evidence type="ECO:0000313" key="3">
    <source>
        <dbReference type="EMBL" id="SEG05185.1"/>
    </source>
</evidence>
<keyword evidence="4" id="KW-1185">Reference proteome</keyword>
<dbReference type="AlphaFoldDB" id="A0A1H5X1C1"/>
<protein>
    <recommendedName>
        <fullName evidence="6">N-acetyltransferase domain-containing protein</fullName>
    </recommendedName>
</protein>
<evidence type="ECO:0008006" key="6">
    <source>
        <dbReference type="Google" id="ProtNLM"/>
    </source>
</evidence>
<evidence type="ECO:0000256" key="1">
    <source>
        <dbReference type="SAM" id="MobiDB-lite"/>
    </source>
</evidence>
<sequence length="154" mass="16037">MDVNVRDAVEADAETLGAIVDLPADALRNVVHDRTVRLAVEPASEPGPNADVEPDADEAPGTADESVLGFVAFDVREGTVHVTQLAGDADAAERLLAEPVRFAVSEGFDVSFVVPDSDADAAAAARAAGFEAVGSGPRFDGEATTRYRFRPDGD</sequence>
<feature type="region of interest" description="Disordered" evidence="1">
    <location>
        <begin position="41"/>
        <end position="61"/>
    </location>
</feature>
<evidence type="ECO:0000313" key="4">
    <source>
        <dbReference type="Proteomes" id="UP000236740"/>
    </source>
</evidence>
<dbReference type="KEGG" id="hlm:DV707_00540"/>
<reference evidence="2 5" key="2">
    <citation type="journal article" date="2019" name="Nat. Commun.">
        <title>A new type of DNA phosphorothioation-based antiviral system in archaea.</title>
        <authorList>
            <person name="Xiong L."/>
            <person name="Liu S."/>
            <person name="Chen S."/>
            <person name="Xiao Y."/>
            <person name="Zhu B."/>
            <person name="Gao Y."/>
            <person name="Zhang Y."/>
            <person name="Chen B."/>
            <person name="Luo J."/>
            <person name="Deng Z."/>
            <person name="Chen X."/>
            <person name="Wang L."/>
            <person name="Chen S."/>
        </authorList>
    </citation>
    <scope>NUCLEOTIDE SEQUENCE [LARGE SCALE GENOMIC DNA]</scope>
    <source>
        <strain evidence="2 5">CGMCC 1.10331</strain>
    </source>
</reference>
<reference evidence="3 4" key="1">
    <citation type="submission" date="2016-10" db="EMBL/GenBank/DDBJ databases">
        <authorList>
            <person name="de Groot N.N."/>
        </authorList>
    </citation>
    <scope>NUCLEOTIDE SEQUENCE [LARGE SCALE GENOMIC DNA]</scope>
    <source>
        <strain evidence="3 4">CGMCC 1.10331</strain>
    </source>
</reference>
<accession>A0A1H5X1C1</accession>
<dbReference type="RefSeq" id="WP_103991113.1">
    <property type="nucleotide sequence ID" value="NZ_CP031311.1"/>
</dbReference>
<gene>
    <name evidence="2" type="ORF">DV707_00540</name>
    <name evidence="3" type="ORF">SAMN04488133_1454</name>
</gene>
<dbReference type="Proteomes" id="UP000236740">
    <property type="component" value="Unassembled WGS sequence"/>
</dbReference>
<dbReference type="EMBL" id="CP031311">
    <property type="protein sequence ID" value="QCC46289.1"/>
    <property type="molecule type" value="Genomic_DNA"/>
</dbReference>
<dbReference type="Proteomes" id="UP000296733">
    <property type="component" value="Chromosome"/>
</dbReference>
<dbReference type="GeneID" id="39856529"/>
<name>A0A1H5X1C1_9EURY</name>
<dbReference type="OrthoDB" id="212869at2157"/>
<evidence type="ECO:0000313" key="5">
    <source>
        <dbReference type="Proteomes" id="UP000296733"/>
    </source>
</evidence>